<name>A0A5B0DQ89_9HYPH</name>
<reference evidence="1 2" key="1">
    <citation type="submission" date="2019-08" db="EMBL/GenBank/DDBJ databases">
        <title>Aureimonas fodiniaquatilis sp. nov., isolated from a coal mine wastewater.</title>
        <authorList>
            <person name="Kim W."/>
        </authorList>
    </citation>
    <scope>NUCLEOTIDE SEQUENCE [LARGE SCALE GENOMIC DNA]</scope>
    <source>
        <strain evidence="1 2">CAU 1482</strain>
    </source>
</reference>
<dbReference type="Proteomes" id="UP000324738">
    <property type="component" value="Unassembled WGS sequence"/>
</dbReference>
<accession>A0A5B0DQ89</accession>
<comment type="caution">
    <text evidence="1">The sequence shown here is derived from an EMBL/GenBank/DDBJ whole genome shotgun (WGS) entry which is preliminary data.</text>
</comment>
<protein>
    <submittedName>
        <fullName evidence="1">SapC family protein</fullName>
    </submittedName>
</protein>
<gene>
    <name evidence="1" type="ORF">FPY71_17080</name>
</gene>
<dbReference type="OrthoDB" id="9806524at2"/>
<sequence>MNSPISSPLSVQGELPLFYTDARVLRFADHAGLGIRRSNNLRFAAAATTVPVMLSEFAAAIRFYPLVFIGREQPVPMLALGFDGGRNLFVDGVGSWRKDHYVPAYVRRYPFLASKDVSGNHQLQADFSSGRIVSLTGSTGVEPLFEADGAAAPYARTIMLLCQAIEKGGQQAAEFSSALLEAGLLSERKVEFESDIGEAVRFAGFYSVDERAFRALPAAKLADFSARGWLELIVMHIVSQQNWRPMMQAVTRSRVQPVAAKM</sequence>
<dbReference type="Pfam" id="PF07277">
    <property type="entry name" value="SapC"/>
    <property type="match status" value="1"/>
</dbReference>
<keyword evidence="2" id="KW-1185">Reference proteome</keyword>
<dbReference type="EMBL" id="VTWH01000005">
    <property type="protein sequence ID" value="KAA0968593.1"/>
    <property type="molecule type" value="Genomic_DNA"/>
</dbReference>
<evidence type="ECO:0000313" key="2">
    <source>
        <dbReference type="Proteomes" id="UP000324738"/>
    </source>
</evidence>
<dbReference type="AlphaFoldDB" id="A0A5B0DQ89"/>
<evidence type="ECO:0000313" key="1">
    <source>
        <dbReference type="EMBL" id="KAA0968593.1"/>
    </source>
</evidence>
<dbReference type="RefSeq" id="WP_149301542.1">
    <property type="nucleotide sequence ID" value="NZ_VTWH01000005.1"/>
</dbReference>
<dbReference type="InterPro" id="IPR010836">
    <property type="entry name" value="SapC"/>
</dbReference>
<organism evidence="1 2">
    <name type="scientific">Aureimonas fodinaquatilis</name>
    <dbReference type="NCBI Taxonomy" id="2565783"/>
    <lineage>
        <taxon>Bacteria</taxon>
        <taxon>Pseudomonadati</taxon>
        <taxon>Pseudomonadota</taxon>
        <taxon>Alphaproteobacteria</taxon>
        <taxon>Hyphomicrobiales</taxon>
        <taxon>Aurantimonadaceae</taxon>
        <taxon>Aureimonas</taxon>
    </lineage>
</organism>
<proteinExistence type="predicted"/>